<dbReference type="EMBL" id="CP053564">
    <property type="protein sequence ID" value="QJY46681.1"/>
    <property type="molecule type" value="Genomic_DNA"/>
</dbReference>
<evidence type="ECO:0000313" key="2">
    <source>
        <dbReference type="Proteomes" id="UP000505377"/>
    </source>
</evidence>
<gene>
    <name evidence="1" type="ORF">HOP40_13330</name>
</gene>
<dbReference type="Proteomes" id="UP000505377">
    <property type="component" value="Chromosome"/>
</dbReference>
<proteinExistence type="predicted"/>
<dbReference type="AlphaFoldDB" id="A0A6M6JK13"/>
<protein>
    <submittedName>
        <fullName evidence="1">Uncharacterized protein</fullName>
    </submittedName>
</protein>
<accession>A0A6M6JK13</accession>
<organism evidence="1 2">
    <name type="scientific">Pseudonocardia broussonetiae</name>
    <dbReference type="NCBI Taxonomy" id="2736640"/>
    <lineage>
        <taxon>Bacteria</taxon>
        <taxon>Bacillati</taxon>
        <taxon>Actinomycetota</taxon>
        <taxon>Actinomycetes</taxon>
        <taxon>Pseudonocardiales</taxon>
        <taxon>Pseudonocardiaceae</taxon>
        <taxon>Pseudonocardia</taxon>
    </lineage>
</organism>
<dbReference type="KEGG" id="pbro:HOP40_13330"/>
<evidence type="ECO:0000313" key="1">
    <source>
        <dbReference type="EMBL" id="QJY46681.1"/>
    </source>
</evidence>
<reference evidence="1 2" key="1">
    <citation type="submission" date="2020-05" db="EMBL/GenBank/DDBJ databases">
        <authorList>
            <person name="Mo P."/>
        </authorList>
    </citation>
    <scope>NUCLEOTIDE SEQUENCE [LARGE SCALE GENOMIC DNA]</scope>
    <source>
        <strain evidence="1 2">Gen01</strain>
    </source>
</reference>
<name>A0A6M6JK13_9PSEU</name>
<keyword evidence="2" id="KW-1185">Reference proteome</keyword>
<dbReference type="RefSeq" id="WP_172158285.1">
    <property type="nucleotide sequence ID" value="NZ_CP053564.1"/>
</dbReference>
<sequence>MSVETRAYDNEHGDPVVVLVATGTHDVSRLVNLLSGGSPNSEQRRLGATIVRQVRRHNAGRAALRLLRDHGGPDFTAEVVTAVAS</sequence>